<dbReference type="Proteomes" id="UP001519288">
    <property type="component" value="Unassembled WGS sequence"/>
</dbReference>
<keyword evidence="1" id="KW-0489">Methyltransferase</keyword>
<dbReference type="EMBL" id="JAGGLD010000001">
    <property type="protein sequence ID" value="MBP1999897.1"/>
    <property type="molecule type" value="Genomic_DNA"/>
</dbReference>
<dbReference type="Gene3D" id="3.40.50.150">
    <property type="entry name" value="Vaccinia Virus protein VP39"/>
    <property type="match status" value="1"/>
</dbReference>
<dbReference type="GO" id="GO:0032259">
    <property type="term" value="P:methylation"/>
    <property type="evidence" value="ECO:0007669"/>
    <property type="project" value="UniProtKB-KW"/>
</dbReference>
<dbReference type="InterPro" id="IPR029063">
    <property type="entry name" value="SAM-dependent_MTases_sf"/>
</dbReference>
<keyword evidence="2" id="KW-1185">Reference proteome</keyword>
<dbReference type="PANTHER" id="PTHR43861">
    <property type="entry name" value="TRANS-ACONITATE 2-METHYLTRANSFERASE-RELATED"/>
    <property type="match status" value="1"/>
</dbReference>
<protein>
    <submittedName>
        <fullName evidence="1">2-polyprenyl-3-methyl-5-hydroxy-6-metoxy-1, 4-benzoquinol methylase</fullName>
    </submittedName>
</protein>
<dbReference type="Pfam" id="PF13489">
    <property type="entry name" value="Methyltransf_23"/>
    <property type="match status" value="1"/>
</dbReference>
<dbReference type="RefSeq" id="WP_209859533.1">
    <property type="nucleotide sequence ID" value="NZ_JAGGLD010000001.1"/>
</dbReference>
<reference evidence="1 2" key="1">
    <citation type="submission" date="2021-03" db="EMBL/GenBank/DDBJ databases">
        <title>Genomic Encyclopedia of Type Strains, Phase IV (KMG-IV): sequencing the most valuable type-strain genomes for metagenomic binning, comparative biology and taxonomic classification.</title>
        <authorList>
            <person name="Goeker M."/>
        </authorList>
    </citation>
    <scope>NUCLEOTIDE SEQUENCE [LARGE SCALE GENOMIC DNA]</scope>
    <source>
        <strain evidence="1 2">DSM 26806</strain>
    </source>
</reference>
<gene>
    <name evidence="1" type="ORF">J2Z69_000916</name>
</gene>
<dbReference type="CDD" id="cd02440">
    <property type="entry name" value="AdoMet_MTases"/>
    <property type="match status" value="1"/>
</dbReference>
<evidence type="ECO:0000313" key="1">
    <source>
        <dbReference type="EMBL" id="MBP1999897.1"/>
    </source>
</evidence>
<dbReference type="PANTHER" id="PTHR43861:SF6">
    <property type="entry name" value="METHYLTRANSFERASE TYPE 11"/>
    <property type="match status" value="1"/>
</dbReference>
<sequence>MTCKLCCSQDVLPFYSYNSFTLVQCPDCRLIYQEDMEKINTLNMLYDTYNIHWIAMRDHAVRSTFGDHVAFQLLLLETFSPKKGQLLEIGSGTGEFMYAAKQAGWSVTGIEPSPLSQAYVKSKYDIDLIPSISNLTENVSLISQMEEGNTQYDVIVFWHVLEHIDEPLPFLSDMRSKLNRSGKMYVSVPNQHSFINEVLGTSSPLYTEADHLYHYSVANLYSLFTQADLHIDTIFTRQLPEAFYVLVDQHTEYQKYSFTERMGLFAKVQAEQRGHEICCVMSKKED</sequence>
<organism evidence="1 2">
    <name type="scientific">Paenibacillus shirakamiensis</name>
    <dbReference type="NCBI Taxonomy" id="1265935"/>
    <lineage>
        <taxon>Bacteria</taxon>
        <taxon>Bacillati</taxon>
        <taxon>Bacillota</taxon>
        <taxon>Bacilli</taxon>
        <taxon>Bacillales</taxon>
        <taxon>Paenibacillaceae</taxon>
        <taxon>Paenibacillus</taxon>
    </lineage>
</organism>
<evidence type="ECO:0000313" key="2">
    <source>
        <dbReference type="Proteomes" id="UP001519288"/>
    </source>
</evidence>
<keyword evidence="1" id="KW-0808">Transferase</keyword>
<dbReference type="SUPFAM" id="SSF53335">
    <property type="entry name" value="S-adenosyl-L-methionine-dependent methyltransferases"/>
    <property type="match status" value="1"/>
</dbReference>
<dbReference type="GO" id="GO:0008168">
    <property type="term" value="F:methyltransferase activity"/>
    <property type="evidence" value="ECO:0007669"/>
    <property type="project" value="UniProtKB-KW"/>
</dbReference>
<comment type="caution">
    <text evidence="1">The sequence shown here is derived from an EMBL/GenBank/DDBJ whole genome shotgun (WGS) entry which is preliminary data.</text>
</comment>
<name>A0ABS4JDW0_9BACL</name>
<accession>A0ABS4JDW0</accession>
<proteinExistence type="predicted"/>